<accession>A0AAD5XSB8</accession>
<dbReference type="EMBL" id="JADGJW010001272">
    <property type="protein sequence ID" value="KAJ3204711.1"/>
    <property type="molecule type" value="Genomic_DNA"/>
</dbReference>
<dbReference type="AlphaFoldDB" id="A0AAD5XSB8"/>
<reference evidence="2" key="1">
    <citation type="submission" date="2020-05" db="EMBL/GenBank/DDBJ databases">
        <title>Phylogenomic resolution of chytrid fungi.</title>
        <authorList>
            <person name="Stajich J.E."/>
            <person name="Amses K."/>
            <person name="Simmons R."/>
            <person name="Seto K."/>
            <person name="Myers J."/>
            <person name="Bonds A."/>
            <person name="Quandt C.A."/>
            <person name="Barry K."/>
            <person name="Liu P."/>
            <person name="Grigoriev I."/>
            <person name="Longcore J.E."/>
            <person name="James T.Y."/>
        </authorList>
    </citation>
    <scope>NUCLEOTIDE SEQUENCE</scope>
    <source>
        <strain evidence="2">JEL0476</strain>
    </source>
</reference>
<proteinExistence type="predicted"/>
<comment type="caution">
    <text evidence="2">The sequence shown here is derived from an EMBL/GenBank/DDBJ whole genome shotgun (WGS) entry which is preliminary data.</text>
</comment>
<dbReference type="Proteomes" id="UP001211065">
    <property type="component" value="Unassembled WGS sequence"/>
</dbReference>
<protein>
    <submittedName>
        <fullName evidence="2">Uncharacterized protein</fullName>
    </submittedName>
</protein>
<name>A0AAD5XSB8_9FUNG</name>
<evidence type="ECO:0000313" key="3">
    <source>
        <dbReference type="Proteomes" id="UP001211065"/>
    </source>
</evidence>
<gene>
    <name evidence="2" type="ORF">HK099_001050</name>
</gene>
<sequence length="141" mass="15760">MKLTSEIDGMLDDIDKSINETVNKKHKVINLGSIIIPLSTILPIDIVNTYAVNTPLYTEPPKYQEDDCGMNFNNLNNDEKSLDYSTQTVDLTAHLPPKDSQEPCVDSNKTTKNNSSDSRSERNLFGGVSAFTKQGPWFSFQ</sequence>
<feature type="region of interest" description="Disordered" evidence="1">
    <location>
        <begin position="93"/>
        <end position="127"/>
    </location>
</feature>
<evidence type="ECO:0000313" key="2">
    <source>
        <dbReference type="EMBL" id="KAJ3204711.1"/>
    </source>
</evidence>
<organism evidence="2 3">
    <name type="scientific">Clydaea vesicula</name>
    <dbReference type="NCBI Taxonomy" id="447962"/>
    <lineage>
        <taxon>Eukaryota</taxon>
        <taxon>Fungi</taxon>
        <taxon>Fungi incertae sedis</taxon>
        <taxon>Chytridiomycota</taxon>
        <taxon>Chytridiomycota incertae sedis</taxon>
        <taxon>Chytridiomycetes</taxon>
        <taxon>Lobulomycetales</taxon>
        <taxon>Lobulomycetaceae</taxon>
        <taxon>Clydaea</taxon>
    </lineage>
</organism>
<keyword evidence="3" id="KW-1185">Reference proteome</keyword>
<feature type="compositionally biased region" description="Low complexity" evidence="1">
    <location>
        <begin position="106"/>
        <end position="117"/>
    </location>
</feature>
<evidence type="ECO:0000256" key="1">
    <source>
        <dbReference type="SAM" id="MobiDB-lite"/>
    </source>
</evidence>